<gene>
    <name evidence="3" type="ORF">ZT1E4_G3949</name>
</gene>
<organism evidence="3 4">
    <name type="scientific">Zymoseptoria tritici ST99CH_1E4</name>
    <dbReference type="NCBI Taxonomy" id="1276532"/>
    <lineage>
        <taxon>Eukaryota</taxon>
        <taxon>Fungi</taxon>
        <taxon>Dikarya</taxon>
        <taxon>Ascomycota</taxon>
        <taxon>Pezizomycotina</taxon>
        <taxon>Dothideomycetes</taxon>
        <taxon>Dothideomycetidae</taxon>
        <taxon>Mycosphaerellales</taxon>
        <taxon>Mycosphaerellaceae</taxon>
        <taxon>Zymoseptoria</taxon>
    </lineage>
</organism>
<protein>
    <recommendedName>
        <fullName evidence="2">Aminoglycoside phosphotransferase domain-containing protein</fullName>
    </recommendedName>
</protein>
<dbReference type="GO" id="GO:0005739">
    <property type="term" value="C:mitochondrion"/>
    <property type="evidence" value="ECO:0007669"/>
    <property type="project" value="TreeGrafter"/>
</dbReference>
<dbReference type="AlphaFoldDB" id="A0A2H1G4U8"/>
<dbReference type="Proteomes" id="UP000245764">
    <property type="component" value="Chromosome 3"/>
</dbReference>
<feature type="region of interest" description="Disordered" evidence="1">
    <location>
        <begin position="375"/>
        <end position="399"/>
    </location>
</feature>
<proteinExistence type="predicted"/>
<dbReference type="SUPFAM" id="SSF56112">
    <property type="entry name" value="Protein kinase-like (PK-like)"/>
    <property type="match status" value="1"/>
</dbReference>
<evidence type="ECO:0000313" key="3">
    <source>
        <dbReference type="EMBL" id="SMR48559.1"/>
    </source>
</evidence>
<evidence type="ECO:0000256" key="1">
    <source>
        <dbReference type="SAM" id="MobiDB-lite"/>
    </source>
</evidence>
<dbReference type="EMBL" id="LT854255">
    <property type="protein sequence ID" value="SMR48559.1"/>
    <property type="molecule type" value="Genomic_DNA"/>
</dbReference>
<dbReference type="PANTHER" id="PTHR36091:SF2">
    <property type="entry name" value="AMINOGLYCOSIDE PHOSPHOTRANSFERASE DOMAIN-CONTAINING PROTEIN"/>
    <property type="match status" value="1"/>
</dbReference>
<evidence type="ECO:0000313" key="4">
    <source>
        <dbReference type="Proteomes" id="UP000245764"/>
    </source>
</evidence>
<evidence type="ECO:0000259" key="2">
    <source>
        <dbReference type="Pfam" id="PF01636"/>
    </source>
</evidence>
<dbReference type="InterPro" id="IPR002575">
    <property type="entry name" value="Aminoglycoside_PTrfase"/>
</dbReference>
<feature type="domain" description="Aminoglycoside phosphotransferase" evidence="2">
    <location>
        <begin position="94"/>
        <end position="359"/>
    </location>
</feature>
<reference evidence="4" key="1">
    <citation type="submission" date="2017-05" db="EMBL/GenBank/DDBJ databases">
        <authorList>
            <person name="Song R."/>
            <person name="Chenine A.L."/>
            <person name="Ruprecht R.M."/>
        </authorList>
    </citation>
    <scope>NUCLEOTIDE SEQUENCE [LARGE SCALE GENOMIC DNA]</scope>
</reference>
<dbReference type="Pfam" id="PF01636">
    <property type="entry name" value="APH"/>
    <property type="match status" value="1"/>
</dbReference>
<dbReference type="InterPro" id="IPR011009">
    <property type="entry name" value="Kinase-like_dom_sf"/>
</dbReference>
<dbReference type="Gene3D" id="3.90.1200.10">
    <property type="match status" value="1"/>
</dbReference>
<dbReference type="Gene3D" id="3.30.200.20">
    <property type="entry name" value="Phosphorylase Kinase, domain 1"/>
    <property type="match status" value="1"/>
</dbReference>
<name>A0A2H1G4U8_ZYMTR</name>
<dbReference type="InterPro" id="IPR051035">
    <property type="entry name" value="Mito_inheritance_9"/>
</dbReference>
<sequence>MEIQRPVLLASRCQACRPSLASSRPSQSQHQFRRLANTARLADDAFRYTSGRWLYNESKRLEERCLHFDMAALRLAAARSLNRPEEDIISIIKLAEGGFNRVFTLTMRDGLQVIARLPYPSNQPRCLATASEVATMNLVRSHGVPTPAVYGYSTDCYSFVGSEYILMEKMSGRCLADVWFELSDSQRVKVLGEIVDLEVKLFNINLPAYGSIYQNADLPDGFDRVQIGQREGKFCVGPDVSLKHWFGTRSYLDFRRGPSITPLAVLQRAAEKEVMWLRTHGRPRLPFDREFREMFDYQKTDPKEHLQALEAYLEVAPYIVPSEKWLHRPILRHPDLTPNNIFVDEDYRITGIIDWQHASVLSLFLHAGIPKSFQNYGDPQSEELQKPKMPSPDDLDEDEDDYRKDLELYRRRHAHYYYVAATASKLNMHWKAMTQARGLLRRKIYEHAAEPWEGNSIPLKAALVQLMSDWPALGDPNVACPIDYSEPEVHDIMQNASAQEEMDRQMAILRDVIGVTSDGWMPCESYGDAVDRAAEMKQIALRDADDEVEREMIRAHWPFDDFDEDH</sequence>
<accession>A0A2H1G4U8</accession>
<dbReference type="PANTHER" id="PTHR36091">
    <property type="entry name" value="ALTERED INHERITANCE OF MITOCHONDRIA PROTEIN 9, MITOCHONDRIAL"/>
    <property type="match status" value="1"/>
</dbReference>